<keyword evidence="3" id="KW-0489">Methyltransferase</keyword>
<dbReference type="EMBL" id="JACGWW010000002">
    <property type="protein sequence ID" value="MBA8813500.1"/>
    <property type="molecule type" value="Genomic_DNA"/>
</dbReference>
<keyword evidence="1" id="KW-0472">Membrane</keyword>
<dbReference type="OrthoDB" id="9800643at2"/>
<name>A0A7W3JIJ8_9MICO</name>
<keyword evidence="1" id="KW-1133">Transmembrane helix</keyword>
<proteinExistence type="predicted"/>
<accession>A0A7W3JIJ8</accession>
<protein>
    <submittedName>
        <fullName evidence="3">Release factor glutamine methyltransferase</fullName>
        <ecNumber evidence="3">2.1.1.297</ecNumber>
    </submittedName>
</protein>
<keyword evidence="1" id="KW-0812">Transmembrane</keyword>
<dbReference type="EC" id="2.1.1.297" evidence="3"/>
<evidence type="ECO:0000313" key="4">
    <source>
        <dbReference type="Proteomes" id="UP000522688"/>
    </source>
</evidence>
<dbReference type="InterPro" id="IPR022446">
    <property type="entry name" value="MeTrfrase_put"/>
</dbReference>
<dbReference type="GO" id="GO:0102559">
    <property type="term" value="F:peptide chain release factor N(5)-glutamine methyltransferase activity"/>
    <property type="evidence" value="ECO:0007669"/>
    <property type="project" value="UniProtKB-EC"/>
</dbReference>
<dbReference type="AlphaFoldDB" id="A0A7W3JIJ8"/>
<evidence type="ECO:0000313" key="3">
    <source>
        <dbReference type="EMBL" id="MBA8813500.1"/>
    </source>
</evidence>
<dbReference type="GO" id="GO:0032259">
    <property type="term" value="P:methylation"/>
    <property type="evidence" value="ECO:0007669"/>
    <property type="project" value="UniProtKB-KW"/>
</dbReference>
<dbReference type="SUPFAM" id="SSF53335">
    <property type="entry name" value="S-adenosyl-L-methionine-dependent methyltransferases"/>
    <property type="match status" value="1"/>
</dbReference>
<dbReference type="NCBIfam" id="TIGR03704">
    <property type="entry name" value="PrmC_rel_meth"/>
    <property type="match status" value="1"/>
</dbReference>
<comment type="caution">
    <text evidence="3">The sequence shown here is derived from an EMBL/GenBank/DDBJ whole genome shotgun (WGS) entry which is preliminary data.</text>
</comment>
<reference evidence="3 4" key="1">
    <citation type="submission" date="2020-07" db="EMBL/GenBank/DDBJ databases">
        <title>Sequencing the genomes of 1000 actinobacteria strains.</title>
        <authorList>
            <person name="Klenk H.-P."/>
        </authorList>
    </citation>
    <scope>NUCLEOTIDE SEQUENCE [LARGE SCALE GENOMIC DNA]</scope>
    <source>
        <strain evidence="3 4">DSM 10309</strain>
    </source>
</reference>
<dbReference type="Pfam" id="PF05175">
    <property type="entry name" value="MTS"/>
    <property type="match status" value="1"/>
</dbReference>
<dbReference type="Proteomes" id="UP000522688">
    <property type="component" value="Unassembled WGS sequence"/>
</dbReference>
<dbReference type="InterPro" id="IPR007848">
    <property type="entry name" value="Small_mtfrase_dom"/>
</dbReference>
<feature type="domain" description="Methyltransferase small" evidence="2">
    <location>
        <begin position="92"/>
        <end position="184"/>
    </location>
</feature>
<dbReference type="PANTHER" id="PTHR18895">
    <property type="entry name" value="HEMK METHYLTRANSFERASE"/>
    <property type="match status" value="1"/>
</dbReference>
<dbReference type="Gene3D" id="3.40.50.150">
    <property type="entry name" value="Vaccinia Virus protein VP39"/>
    <property type="match status" value="1"/>
</dbReference>
<dbReference type="RefSeq" id="WP_146853790.1">
    <property type="nucleotide sequence ID" value="NZ_BAAAHR010000001.1"/>
</dbReference>
<organism evidence="3 4">
    <name type="scientific">Frigoribacterium faeni</name>
    <dbReference type="NCBI Taxonomy" id="145483"/>
    <lineage>
        <taxon>Bacteria</taxon>
        <taxon>Bacillati</taxon>
        <taxon>Actinomycetota</taxon>
        <taxon>Actinomycetes</taxon>
        <taxon>Micrococcales</taxon>
        <taxon>Microbacteriaceae</taxon>
        <taxon>Frigoribacterium</taxon>
    </lineage>
</organism>
<evidence type="ECO:0000256" key="1">
    <source>
        <dbReference type="SAM" id="Phobius"/>
    </source>
</evidence>
<dbReference type="PANTHER" id="PTHR18895:SF74">
    <property type="entry name" value="MTRF1L RELEASE FACTOR GLUTAMINE METHYLTRANSFERASE"/>
    <property type="match status" value="1"/>
</dbReference>
<feature type="transmembrane region" description="Helical" evidence="1">
    <location>
        <begin position="84"/>
        <end position="110"/>
    </location>
</feature>
<dbReference type="InterPro" id="IPR050320">
    <property type="entry name" value="N5-glutamine_MTase"/>
</dbReference>
<keyword evidence="3" id="KW-0808">Transferase</keyword>
<evidence type="ECO:0000259" key="2">
    <source>
        <dbReference type="Pfam" id="PF05175"/>
    </source>
</evidence>
<sequence length="258" mass="27204">MTEAMDRLVARLRGAGCVFAEDEAELLRAATDDAAERELLVRRRIGGEPLEQVLGWSEFDGLRLTVAPGVFVPRRRTRLLARRAAGLLPAVGAVTALDLCCGVGAVAAVLARARPGVRLVAADLDPVATDCARRNLPPDARVVTGDLFSAVPLGLRGALDVIAANAPYVPTEAIATMPAEARLHERTAALDGGHDGLDLHRRITEEARGWLRPGGALLIETSVAQADATAALMSRGGLDPRVEHDDDLDATVVIGVRA</sequence>
<gene>
    <name evidence="3" type="ORF">FB463_001749</name>
</gene>
<dbReference type="InterPro" id="IPR029063">
    <property type="entry name" value="SAM-dependent_MTases_sf"/>
</dbReference>